<feature type="transmembrane region" description="Helical" evidence="1">
    <location>
        <begin position="12"/>
        <end position="38"/>
    </location>
</feature>
<evidence type="ECO:0000256" key="1">
    <source>
        <dbReference type="SAM" id="Phobius"/>
    </source>
</evidence>
<accession>A0A2M8GMI0</accession>
<name>A0A2M8GMI0_9BACT</name>
<dbReference type="EMBL" id="PFQK01000052">
    <property type="protein sequence ID" value="PJC81756.1"/>
    <property type="molecule type" value="Genomic_DNA"/>
</dbReference>
<dbReference type="AlphaFoldDB" id="A0A2M8GMI0"/>
<reference evidence="3" key="1">
    <citation type="submission" date="2017-09" db="EMBL/GenBank/DDBJ databases">
        <title>Depth-based differentiation of microbial function through sediment-hosted aquifers and enrichment of novel symbionts in the deep terrestrial subsurface.</title>
        <authorList>
            <person name="Probst A.J."/>
            <person name="Ladd B."/>
            <person name="Jarett J.K."/>
            <person name="Geller-Mcgrath D.E."/>
            <person name="Sieber C.M.K."/>
            <person name="Emerson J.B."/>
            <person name="Anantharaman K."/>
            <person name="Thomas B.C."/>
            <person name="Malmstrom R."/>
            <person name="Stieglmeier M."/>
            <person name="Klingl A."/>
            <person name="Woyke T."/>
            <person name="Ryan C.M."/>
            <person name="Banfield J.F."/>
        </authorList>
    </citation>
    <scope>NUCLEOTIDE SEQUENCE [LARGE SCALE GENOMIC DNA]</scope>
</reference>
<organism evidence="2 3">
    <name type="scientific">Candidatus Roizmanbacteria bacterium CG_4_8_14_3_um_filter_36_10</name>
    <dbReference type="NCBI Taxonomy" id="1974834"/>
    <lineage>
        <taxon>Bacteria</taxon>
        <taxon>Candidatus Roizmaniibacteriota</taxon>
    </lineage>
</organism>
<proteinExistence type="predicted"/>
<keyword evidence="1" id="KW-0472">Membrane</keyword>
<sequence>MTLTELSYYSRRALPIGIIFLLILLILFYLFKLFFIYLNLNTHRQVYTNPVFGKISSPQLKQPLKTGQLSYILDTVEGTPISASEAAKVYFLPSPTTKFGYREKIYLIAKNLGFDTTSAKYTLIGKEASFSDQKQQLTVDITNFNFSYQYQFTGEEEFFLNNYLPASSAIENRSIDFLKNLDRYPTELAQGKTNLIYLKFDQQTKSLAVVENPNQANMIEVDFYRPDIDSLPTVSPSYFNSQNYLVIIFFGEEYKVLKAQISFFEKSEGEYGVYPLKSGELSWQDLKAGKGIIISPAEAKGNVVIKRMFLGYFDPSIYQEYLQPVYVFLGDNNFVGYVPAVADEYLVSNGK</sequence>
<dbReference type="Proteomes" id="UP000229370">
    <property type="component" value="Unassembled WGS sequence"/>
</dbReference>
<keyword evidence="1" id="KW-0812">Transmembrane</keyword>
<keyword evidence="1" id="KW-1133">Transmembrane helix</keyword>
<protein>
    <submittedName>
        <fullName evidence="2">Uncharacterized protein</fullName>
    </submittedName>
</protein>
<comment type="caution">
    <text evidence="2">The sequence shown here is derived from an EMBL/GenBank/DDBJ whole genome shotgun (WGS) entry which is preliminary data.</text>
</comment>
<evidence type="ECO:0000313" key="3">
    <source>
        <dbReference type="Proteomes" id="UP000229370"/>
    </source>
</evidence>
<gene>
    <name evidence="2" type="ORF">CO007_03030</name>
</gene>
<evidence type="ECO:0000313" key="2">
    <source>
        <dbReference type="EMBL" id="PJC81756.1"/>
    </source>
</evidence>